<dbReference type="Gene3D" id="3.40.47.10">
    <property type="match status" value="2"/>
</dbReference>
<feature type="compositionally biased region" description="Polar residues" evidence="1">
    <location>
        <begin position="16"/>
        <end position="28"/>
    </location>
</feature>
<dbReference type="GO" id="GO:0006633">
    <property type="term" value="P:fatty acid biosynthetic process"/>
    <property type="evidence" value="ECO:0007669"/>
    <property type="project" value="InterPro"/>
</dbReference>
<feature type="compositionally biased region" description="Low complexity" evidence="1">
    <location>
        <begin position="1"/>
        <end position="15"/>
    </location>
</feature>
<name>A0AAW1QIZ4_9CHLO</name>
<dbReference type="GO" id="GO:0044550">
    <property type="term" value="P:secondary metabolite biosynthetic process"/>
    <property type="evidence" value="ECO:0007669"/>
    <property type="project" value="TreeGrafter"/>
</dbReference>
<dbReference type="SUPFAM" id="SSF53901">
    <property type="entry name" value="Thiolase-like"/>
    <property type="match status" value="1"/>
</dbReference>
<protein>
    <recommendedName>
        <fullName evidence="2">Beta-ketoacyl-[acyl-carrier-protein] synthase III N-terminal domain-containing protein</fullName>
    </recommendedName>
</protein>
<dbReference type="AlphaFoldDB" id="A0AAW1QIZ4"/>
<dbReference type="EMBL" id="JALJOS010000038">
    <property type="protein sequence ID" value="KAK9821386.1"/>
    <property type="molecule type" value="Genomic_DNA"/>
</dbReference>
<organism evidence="3 4">
    <name type="scientific">Apatococcus lobatus</name>
    <dbReference type="NCBI Taxonomy" id="904363"/>
    <lineage>
        <taxon>Eukaryota</taxon>
        <taxon>Viridiplantae</taxon>
        <taxon>Chlorophyta</taxon>
        <taxon>core chlorophytes</taxon>
        <taxon>Trebouxiophyceae</taxon>
        <taxon>Chlorellales</taxon>
        <taxon>Chlorellaceae</taxon>
        <taxon>Apatococcus</taxon>
    </lineage>
</organism>
<dbReference type="InterPro" id="IPR013751">
    <property type="entry name" value="ACP_syn_III_N"/>
</dbReference>
<dbReference type="PANTHER" id="PTHR34069:SF3">
    <property type="entry name" value="ACYL-COA:ACYL-COA ALKYLTRANSFERASE"/>
    <property type="match status" value="1"/>
</dbReference>
<comment type="caution">
    <text evidence="3">The sequence shown here is derived from an EMBL/GenBank/DDBJ whole genome shotgun (WGS) entry which is preliminary data.</text>
</comment>
<dbReference type="GO" id="GO:0004315">
    <property type="term" value="F:3-oxoacyl-[acyl-carrier-protein] synthase activity"/>
    <property type="evidence" value="ECO:0007669"/>
    <property type="project" value="InterPro"/>
</dbReference>
<accession>A0AAW1QIZ4</accession>
<feature type="region of interest" description="Disordered" evidence="1">
    <location>
        <begin position="1"/>
        <end position="31"/>
    </location>
</feature>
<evidence type="ECO:0000259" key="2">
    <source>
        <dbReference type="Pfam" id="PF08545"/>
    </source>
</evidence>
<dbReference type="Pfam" id="PF08545">
    <property type="entry name" value="ACP_syn_III"/>
    <property type="match status" value="1"/>
</dbReference>
<sequence length="465" mass="49551">MVVSASTAAAASSGSCQQQPLKSSNSPRHSLDDLEELLSPHQKVQWSRGRNKGGGLARLRKPKTQILSIGTAQPSEKLTPAEFVSSVINRSSEYLSEQEQRKAQTRLQGIINSTQLQCKPYSPDWSDIKGIQYAFAAAVEACEVIPEDIDLLIYSGCNKGFLEPSQAHYVTNALRIPHAHAFDVTEACAGFARALEIADLYLTNGRAQTVAIVSATSPPEDDLRLKSVADVEHKFGSLTVSCCATATIVGRVGHQVEGMSLELVRNTDSRGVTMSSLPTKHYRGFLGENTGTNEWVAANGTTSAKDARERLDNEEFNVFSGPLFACGRDLSARCLGAMSDEQKDGKVFVTHSAAKDTAYAGLGIPEDANHLNLYTSMGNCADSTLPMSIATGVLEGRIQSGDQISFVLPASGNTCVAGCVTLPAGTKSTDSVSIKEGGILINSICLSEHHLDTVCVLSNLAALEL</sequence>
<keyword evidence="4" id="KW-1185">Reference proteome</keyword>
<evidence type="ECO:0000313" key="4">
    <source>
        <dbReference type="Proteomes" id="UP001438707"/>
    </source>
</evidence>
<reference evidence="3 4" key="1">
    <citation type="journal article" date="2024" name="Nat. Commun.">
        <title>Phylogenomics reveals the evolutionary origins of lichenization in chlorophyte algae.</title>
        <authorList>
            <person name="Puginier C."/>
            <person name="Libourel C."/>
            <person name="Otte J."/>
            <person name="Skaloud P."/>
            <person name="Haon M."/>
            <person name="Grisel S."/>
            <person name="Petersen M."/>
            <person name="Berrin J.G."/>
            <person name="Delaux P.M."/>
            <person name="Dal Grande F."/>
            <person name="Keller J."/>
        </authorList>
    </citation>
    <scope>NUCLEOTIDE SEQUENCE [LARGE SCALE GENOMIC DNA]</scope>
    <source>
        <strain evidence="3 4">SAG 2145</strain>
    </source>
</reference>
<evidence type="ECO:0000313" key="3">
    <source>
        <dbReference type="EMBL" id="KAK9821386.1"/>
    </source>
</evidence>
<gene>
    <name evidence="3" type="ORF">WJX74_007169</name>
</gene>
<proteinExistence type="predicted"/>
<evidence type="ECO:0000256" key="1">
    <source>
        <dbReference type="SAM" id="MobiDB-lite"/>
    </source>
</evidence>
<dbReference type="PANTHER" id="PTHR34069">
    <property type="entry name" value="3-OXOACYL-[ACYL-CARRIER-PROTEIN] SYNTHASE 3"/>
    <property type="match status" value="1"/>
</dbReference>
<dbReference type="Proteomes" id="UP001438707">
    <property type="component" value="Unassembled WGS sequence"/>
</dbReference>
<feature type="domain" description="Beta-ketoacyl-[acyl-carrier-protein] synthase III N-terminal" evidence="2">
    <location>
        <begin position="182"/>
        <end position="216"/>
    </location>
</feature>
<dbReference type="InterPro" id="IPR016039">
    <property type="entry name" value="Thiolase-like"/>
</dbReference>